<keyword evidence="2" id="KW-0175">Coiled coil</keyword>
<organism evidence="3 4">
    <name type="scientific">Acetivibrio clariflavus (strain DSM 19732 / NBRC 101661 / EBR45)</name>
    <name type="common">Clostridium clariflavum</name>
    <dbReference type="NCBI Taxonomy" id="720554"/>
    <lineage>
        <taxon>Bacteria</taxon>
        <taxon>Bacillati</taxon>
        <taxon>Bacillota</taxon>
        <taxon>Clostridia</taxon>
        <taxon>Eubacteriales</taxon>
        <taxon>Oscillospiraceae</taxon>
        <taxon>Acetivibrio</taxon>
    </lineage>
</organism>
<dbReference type="AlphaFoldDB" id="G8M196"/>
<dbReference type="RefSeq" id="WP_014254685.1">
    <property type="nucleotide sequence ID" value="NC_016627.1"/>
</dbReference>
<proteinExistence type="inferred from homology"/>
<dbReference type="PANTHER" id="PTHR37313">
    <property type="entry name" value="UPF0749 PROTEIN RV1825"/>
    <property type="match status" value="1"/>
</dbReference>
<reference evidence="3 4" key="2">
    <citation type="journal article" date="2012" name="Stand. Genomic Sci.">
        <title>Complete Genome Sequence of Clostridium clariflavum DSM 19732.</title>
        <authorList>
            <person name="Izquierdo J.A."/>
            <person name="Goodwin L."/>
            <person name="Davenport K.W."/>
            <person name="Teshima H."/>
            <person name="Bruce D."/>
            <person name="Detter C."/>
            <person name="Tapia R."/>
            <person name="Han S."/>
            <person name="Land M."/>
            <person name="Hauser L."/>
            <person name="Jeffries C.D."/>
            <person name="Han J."/>
            <person name="Pitluck S."/>
            <person name="Nolan M."/>
            <person name="Chen A."/>
            <person name="Huntemann M."/>
            <person name="Mavromatis K."/>
            <person name="Mikhailova N."/>
            <person name="Liolios K."/>
            <person name="Woyke T."/>
            <person name="Lynd L.R."/>
        </authorList>
    </citation>
    <scope>NUCLEOTIDE SEQUENCE [LARGE SCALE GENOMIC DNA]</scope>
    <source>
        <strain evidence="4">DSM 19732 / NBRC 101661 / EBR45</strain>
    </source>
</reference>
<evidence type="ECO:0008006" key="5">
    <source>
        <dbReference type="Google" id="ProtNLM"/>
    </source>
</evidence>
<reference evidence="4" key="1">
    <citation type="submission" date="2011-12" db="EMBL/GenBank/DDBJ databases">
        <title>Complete sequence of Clostridium clariflavum DSM 19732.</title>
        <authorList>
            <consortium name="US DOE Joint Genome Institute"/>
            <person name="Lucas S."/>
            <person name="Han J."/>
            <person name="Lapidus A."/>
            <person name="Cheng J.-F."/>
            <person name="Goodwin L."/>
            <person name="Pitluck S."/>
            <person name="Peters L."/>
            <person name="Teshima H."/>
            <person name="Detter J.C."/>
            <person name="Han C."/>
            <person name="Tapia R."/>
            <person name="Land M."/>
            <person name="Hauser L."/>
            <person name="Kyrpides N."/>
            <person name="Ivanova N."/>
            <person name="Pagani I."/>
            <person name="Kitzmiller T."/>
            <person name="Lynd L."/>
            <person name="Izquierdo J."/>
            <person name="Woyke T."/>
        </authorList>
    </citation>
    <scope>NUCLEOTIDE SEQUENCE [LARGE SCALE GENOMIC DNA]</scope>
    <source>
        <strain evidence="4">DSM 19732 / NBRC 101661 / EBR45</strain>
    </source>
</reference>
<dbReference type="InterPro" id="IPR010273">
    <property type="entry name" value="DUF881"/>
</dbReference>
<dbReference type="KEGG" id="ccl:Clocl_1421"/>
<name>G8M196_ACECE</name>
<evidence type="ECO:0000256" key="1">
    <source>
        <dbReference type="ARBA" id="ARBA00009108"/>
    </source>
</evidence>
<accession>G8M196</accession>
<dbReference type="eggNOG" id="COG3879">
    <property type="taxonomic scope" value="Bacteria"/>
</dbReference>
<comment type="similarity">
    <text evidence="1">Belongs to the UPF0749 family.</text>
</comment>
<dbReference type="Pfam" id="PF05949">
    <property type="entry name" value="DUF881"/>
    <property type="match status" value="1"/>
</dbReference>
<dbReference type="EMBL" id="CP003065">
    <property type="protein sequence ID" value="AEV68072.1"/>
    <property type="molecule type" value="Genomic_DNA"/>
</dbReference>
<dbReference type="Gene3D" id="3.30.70.1880">
    <property type="entry name" value="Protein of unknown function DUF881"/>
    <property type="match status" value="1"/>
</dbReference>
<dbReference type="STRING" id="720554.Clocl_1421"/>
<keyword evidence="4" id="KW-1185">Reference proteome</keyword>
<evidence type="ECO:0000313" key="3">
    <source>
        <dbReference type="EMBL" id="AEV68072.1"/>
    </source>
</evidence>
<evidence type="ECO:0000313" key="4">
    <source>
        <dbReference type="Proteomes" id="UP000005435"/>
    </source>
</evidence>
<protein>
    <recommendedName>
        <fullName evidence="5">DUF881 domain-containing protein</fullName>
    </recommendedName>
</protein>
<evidence type="ECO:0000256" key="2">
    <source>
        <dbReference type="SAM" id="Coils"/>
    </source>
</evidence>
<dbReference type="Proteomes" id="UP000005435">
    <property type="component" value="Chromosome"/>
</dbReference>
<sequence precursor="true">MKAGRSISITLICVILGVMLAWQYKSIVNNNKKDITKYTRLETVKDELIAQKEQNEDLRKRNEELQKRIEEFENSQGDLSQLEKNLEAELERVRLIAGLTDVEGAGVVIKLEYVGKEYVRENAILRLINELKAAEAQAISIEDERIVAMSEIKRGGDFIVVNGKQMVSPFTIKAIADPKKLENSLTMIGGIVEELELVYEMKVSIEKKDNIVIPKVRDDGSVLKYDLLHPKKH</sequence>
<dbReference type="PANTHER" id="PTHR37313:SF2">
    <property type="entry name" value="UPF0749 PROTEIN YLXX"/>
    <property type="match status" value="1"/>
</dbReference>
<gene>
    <name evidence="3" type="ordered locus">Clocl_1421</name>
</gene>
<dbReference type="OrthoDB" id="9776196at2"/>
<feature type="coiled-coil region" evidence="2">
    <location>
        <begin position="41"/>
        <end position="92"/>
    </location>
</feature>
<dbReference type="HOGENOM" id="CLU_040273_4_1_9"/>